<comment type="similarity">
    <text evidence="2 7">Belongs to the peptidase C19 family.</text>
</comment>
<evidence type="ECO:0000313" key="11">
    <source>
        <dbReference type="Proteomes" id="UP000030755"/>
    </source>
</evidence>
<dbReference type="EMBL" id="ML004920">
    <property type="protein sequence ID" value="RKP21932.1"/>
    <property type="molecule type" value="Genomic_DNA"/>
</dbReference>
<accession>A0A075B1E5</accession>
<evidence type="ECO:0000256" key="1">
    <source>
        <dbReference type="ARBA" id="ARBA00000707"/>
    </source>
</evidence>
<evidence type="ECO:0000313" key="12">
    <source>
        <dbReference type="Proteomes" id="UP000281549"/>
    </source>
</evidence>
<dbReference type="GO" id="GO:0016579">
    <property type="term" value="P:protein deubiquitination"/>
    <property type="evidence" value="ECO:0007669"/>
    <property type="project" value="InterPro"/>
</dbReference>
<dbReference type="AlphaFoldDB" id="A0A075B1E5"/>
<dbReference type="InterPro" id="IPR050164">
    <property type="entry name" value="Peptidase_C19"/>
</dbReference>
<dbReference type="PANTHER" id="PTHR24006:SF758">
    <property type="entry name" value="UBIQUITIN CARBOXYL-TERMINAL HYDROLASE 36"/>
    <property type="match status" value="1"/>
</dbReference>
<dbReference type="Gene3D" id="3.90.70.10">
    <property type="entry name" value="Cysteine proteinases"/>
    <property type="match status" value="1"/>
</dbReference>
<dbReference type="EMBL" id="KE560565">
    <property type="protein sequence ID" value="EPZ36416.1"/>
    <property type="molecule type" value="Genomic_DNA"/>
</dbReference>
<reference evidence="9 11" key="1">
    <citation type="journal article" date="2013" name="Curr. Biol.">
        <title>Shared signatures of parasitism and phylogenomics unite Cryptomycota and microsporidia.</title>
        <authorList>
            <person name="James T.Y."/>
            <person name="Pelin A."/>
            <person name="Bonen L."/>
            <person name="Ahrendt S."/>
            <person name="Sain D."/>
            <person name="Corradi N."/>
            <person name="Stajich J.E."/>
        </authorList>
    </citation>
    <scope>NUCLEOTIDE SEQUENCE [LARGE SCALE GENOMIC DNA]</scope>
    <source>
        <strain evidence="9">CSF55</strain>
        <strain evidence="9">CSF55</strain>
    </source>
</reference>
<dbReference type="PANTHER" id="PTHR24006">
    <property type="entry name" value="UBIQUITIN CARBOXYL-TERMINAL HYDROLASE"/>
    <property type="match status" value="1"/>
</dbReference>
<comment type="catalytic activity">
    <reaction evidence="1 7">
        <text>Thiol-dependent hydrolysis of ester, thioester, amide, peptide and isopeptide bonds formed by the C-terminal Gly of ubiquitin (a 76-residue protein attached to proteins as an intracellular targeting signal).</text>
        <dbReference type="EC" id="3.4.19.12"/>
    </reaction>
</comment>
<reference evidence="12" key="2">
    <citation type="journal article" date="2018" name="Nat. Microbiol.">
        <title>Leveraging single-cell genomics to expand the fungal tree of life.</title>
        <authorList>
            <person name="Ahrendt S.R."/>
            <person name="Quandt C.A."/>
            <person name="Ciobanu D."/>
            <person name="Clum A."/>
            <person name="Salamov A."/>
            <person name="Andreopoulos B."/>
            <person name="Cheng J.F."/>
            <person name="Woyke T."/>
            <person name="Pelin A."/>
            <person name="Henrissat B."/>
            <person name="Reynolds N.K."/>
            <person name="Benny G.L."/>
            <person name="Smith M.E."/>
            <person name="James T.Y."/>
            <person name="Grigoriev I.V."/>
        </authorList>
    </citation>
    <scope>NUCLEOTIDE SEQUENCE [LARGE SCALE GENOMIC DNA]</scope>
    <source>
        <strain evidence="12">CSF55</strain>
    </source>
</reference>
<keyword evidence="11" id="KW-1185">Reference proteome</keyword>
<dbReference type="HOGENOM" id="CLU_477471_0_0_1"/>
<organism evidence="9 11">
    <name type="scientific">Rozella allomycis (strain CSF55)</name>
    <dbReference type="NCBI Taxonomy" id="988480"/>
    <lineage>
        <taxon>Eukaryota</taxon>
        <taxon>Fungi</taxon>
        <taxon>Fungi incertae sedis</taxon>
        <taxon>Cryptomycota</taxon>
        <taxon>Cryptomycota incertae sedis</taxon>
        <taxon>Rozella</taxon>
    </lineage>
</organism>
<keyword evidence="4 7" id="KW-0833">Ubl conjugation pathway</keyword>
<evidence type="ECO:0000256" key="2">
    <source>
        <dbReference type="ARBA" id="ARBA00009085"/>
    </source>
</evidence>
<dbReference type="InterPro" id="IPR028889">
    <property type="entry name" value="USP"/>
</dbReference>
<keyword evidence="3 7" id="KW-0645">Protease</keyword>
<name>A0A075B1E5_ROZAC</name>
<dbReference type="InterPro" id="IPR001394">
    <property type="entry name" value="Peptidase_C19_UCH"/>
</dbReference>
<dbReference type="OrthoDB" id="420187at2759"/>
<dbReference type="InterPro" id="IPR038765">
    <property type="entry name" value="Papain-like_cys_pep_sf"/>
</dbReference>
<dbReference type="GO" id="GO:0005634">
    <property type="term" value="C:nucleus"/>
    <property type="evidence" value="ECO:0007669"/>
    <property type="project" value="TreeGrafter"/>
</dbReference>
<dbReference type="FunFam" id="3.90.70.10:FF:000119">
    <property type="entry name" value="Ubiquitin specific peptidase 36"/>
    <property type="match status" value="1"/>
</dbReference>
<sequence length="571" mass="65841">MGRILSPEKRLEENLGNLVTSTSLFDQKIKFVKARRRDEEEENIQRKFGAVNGYYRKPQTKDLQDNEKAKKTKIYLFSPDFLSRSENWKWPKPMPIGPGLHNMGNTCFLNSVLQCLLYTAPLCNYLRTGMHSKECKIVGFCSFCEMEKLFSKCLETRKGALEPTKIVQGLRVISRRMKLGRQEDSHEFLRCFIESLQKNSLFGLDPKIDAKLKETTIVYQMFGGHLQSQITCSICKTTSDTVDPFLDLSLDIRHSNSVIKSLETFVKPEFLRGSNQYHCSRCQKKVDATKKFSITDAPLVLTLHLKRFSMTGQKIPKFVEFKEKLDLTPFMSKGGEKCHYELYAILVHSGSSCNSGHYYSFVKNSNNLWYCMNDSSTSQVGLSTVLKQNGYIFFYKKVWNNNGKSPVEIFSVLQNRKSNDKTKPLEVSKIRKENDFDTPPNKKTKVDQNENSLTVDWDAPSKVKEEMLQKTISKQIAKLSTSNNKLLKKSKSIYGSSVDKWDPEEKVENSIVEQASKIGKVPSKYDQEYDKGKLKKKKLNFASKFVKYKKLGKMFQNEQNYRNLLKKNNIK</sequence>
<dbReference type="GO" id="GO:0005829">
    <property type="term" value="C:cytosol"/>
    <property type="evidence" value="ECO:0007669"/>
    <property type="project" value="TreeGrafter"/>
</dbReference>
<evidence type="ECO:0000256" key="4">
    <source>
        <dbReference type="ARBA" id="ARBA00022786"/>
    </source>
</evidence>
<dbReference type="InterPro" id="IPR018200">
    <property type="entry name" value="USP_CS"/>
</dbReference>
<protein>
    <recommendedName>
        <fullName evidence="7">Ubiquitin carboxyl-terminal hydrolase</fullName>
        <ecNumber evidence="7">3.4.19.12</ecNumber>
    </recommendedName>
</protein>
<feature type="domain" description="USP" evidence="8">
    <location>
        <begin position="98"/>
        <end position="398"/>
    </location>
</feature>
<evidence type="ECO:0000256" key="5">
    <source>
        <dbReference type="ARBA" id="ARBA00022801"/>
    </source>
</evidence>
<evidence type="ECO:0000256" key="6">
    <source>
        <dbReference type="ARBA" id="ARBA00022807"/>
    </source>
</evidence>
<dbReference type="PROSITE" id="PS00973">
    <property type="entry name" value="USP_2"/>
    <property type="match status" value="1"/>
</dbReference>
<evidence type="ECO:0000256" key="3">
    <source>
        <dbReference type="ARBA" id="ARBA00022670"/>
    </source>
</evidence>
<dbReference type="GO" id="GO:0004843">
    <property type="term" value="F:cysteine-type deubiquitinase activity"/>
    <property type="evidence" value="ECO:0007669"/>
    <property type="project" value="UniProtKB-UniRule"/>
</dbReference>
<reference evidence="10" key="3">
    <citation type="submission" date="2018-08" db="EMBL/GenBank/DDBJ databases">
        <title>Leveraging single-cell genomics to expand the Fungal Tree of Life.</title>
        <authorList>
            <consortium name="DOE Joint Genome Institute"/>
            <person name="Ahrendt S.R."/>
            <person name="Quandt C.A."/>
            <person name="Ciobanu D."/>
            <person name="Clum A."/>
            <person name="Salamov A."/>
            <person name="Andreopoulos B."/>
            <person name="Cheng J.-F."/>
            <person name="Woyke T."/>
            <person name="Pelin A."/>
            <person name="Henrissat B."/>
            <person name="Reynolds N."/>
            <person name="Benny G.L."/>
            <person name="Smith M.E."/>
            <person name="James T.Y."/>
            <person name="Grigoriev I.V."/>
        </authorList>
    </citation>
    <scope>NUCLEOTIDE SEQUENCE</scope>
    <source>
        <strain evidence="10">CSF55</strain>
    </source>
</reference>
<dbReference type="EC" id="3.4.19.12" evidence="7"/>
<evidence type="ECO:0000259" key="8">
    <source>
        <dbReference type="PROSITE" id="PS50235"/>
    </source>
</evidence>
<dbReference type="GO" id="GO:0006508">
    <property type="term" value="P:proteolysis"/>
    <property type="evidence" value="ECO:0007669"/>
    <property type="project" value="UniProtKB-KW"/>
</dbReference>
<dbReference type="PROSITE" id="PS50235">
    <property type="entry name" value="USP_3"/>
    <property type="match status" value="1"/>
</dbReference>
<dbReference type="Proteomes" id="UP000281549">
    <property type="component" value="Unassembled WGS sequence"/>
</dbReference>
<gene>
    <name evidence="9" type="ORF">O9G_002918</name>
    <name evidence="10" type="ORF">ROZALSC1DRAFT_26695</name>
</gene>
<keyword evidence="6 7" id="KW-0788">Thiol protease</keyword>
<evidence type="ECO:0000313" key="10">
    <source>
        <dbReference type="EMBL" id="RKP21932.1"/>
    </source>
</evidence>
<dbReference type="Proteomes" id="UP000030755">
    <property type="component" value="Unassembled WGS sequence"/>
</dbReference>
<proteinExistence type="inferred from homology"/>
<dbReference type="PROSITE" id="PS00972">
    <property type="entry name" value="USP_1"/>
    <property type="match status" value="1"/>
</dbReference>
<dbReference type="SUPFAM" id="SSF54001">
    <property type="entry name" value="Cysteine proteinases"/>
    <property type="match status" value="1"/>
</dbReference>
<keyword evidence="5 7" id="KW-0378">Hydrolase</keyword>
<evidence type="ECO:0000256" key="7">
    <source>
        <dbReference type="RuleBase" id="RU366025"/>
    </source>
</evidence>
<evidence type="ECO:0000313" key="9">
    <source>
        <dbReference type="EMBL" id="EPZ36416.1"/>
    </source>
</evidence>
<dbReference type="STRING" id="988480.A0A075B1E5"/>
<dbReference type="Pfam" id="PF00443">
    <property type="entry name" value="UCH"/>
    <property type="match status" value="1"/>
</dbReference>
<dbReference type="CDD" id="cd02661">
    <property type="entry name" value="Peptidase_C19E"/>
    <property type="match status" value="1"/>
</dbReference>